<dbReference type="SUPFAM" id="SSF55874">
    <property type="entry name" value="ATPase domain of HSP90 chaperone/DNA topoisomerase II/histidine kinase"/>
    <property type="match status" value="1"/>
</dbReference>
<dbReference type="GO" id="GO:0005886">
    <property type="term" value="C:plasma membrane"/>
    <property type="evidence" value="ECO:0007669"/>
    <property type="project" value="UniProtKB-SubCell"/>
</dbReference>
<keyword evidence="5 9" id="KW-0418">Kinase</keyword>
<dbReference type="PANTHER" id="PTHR34220:SF7">
    <property type="entry name" value="SENSOR HISTIDINE KINASE YPDA"/>
    <property type="match status" value="1"/>
</dbReference>
<keyword evidence="3" id="KW-0597">Phosphoprotein</keyword>
<keyword evidence="10" id="KW-1185">Reference proteome</keyword>
<dbReference type="eggNOG" id="COG2972">
    <property type="taxonomic scope" value="Bacteria"/>
</dbReference>
<protein>
    <submittedName>
        <fullName evidence="9">Integral membrane sensor signal transduction histidine kinase</fullName>
    </submittedName>
</protein>
<name>E0IFB8_9BACL</name>
<evidence type="ECO:0000256" key="5">
    <source>
        <dbReference type="ARBA" id="ARBA00022777"/>
    </source>
</evidence>
<dbReference type="STRING" id="717606.PaecuDRAFT_4359"/>
<dbReference type="Pfam" id="PF06580">
    <property type="entry name" value="His_kinase"/>
    <property type="match status" value="1"/>
</dbReference>
<dbReference type="PANTHER" id="PTHR34220">
    <property type="entry name" value="SENSOR HISTIDINE KINASE YPDA"/>
    <property type="match status" value="1"/>
</dbReference>
<dbReference type="InterPro" id="IPR003594">
    <property type="entry name" value="HATPase_dom"/>
</dbReference>
<feature type="transmembrane region" description="Helical" evidence="7">
    <location>
        <begin position="285"/>
        <end position="304"/>
    </location>
</feature>
<feature type="transmembrane region" description="Helical" evidence="7">
    <location>
        <begin position="21"/>
        <end position="42"/>
    </location>
</feature>
<organism evidence="9 10">
    <name type="scientific">Paenibacillus curdlanolyticus YK9</name>
    <dbReference type="NCBI Taxonomy" id="717606"/>
    <lineage>
        <taxon>Bacteria</taxon>
        <taxon>Bacillati</taxon>
        <taxon>Bacillota</taxon>
        <taxon>Bacilli</taxon>
        <taxon>Bacillales</taxon>
        <taxon>Paenibacillaceae</taxon>
        <taxon>Paenibacillus</taxon>
    </lineage>
</organism>
<accession>E0IFB8</accession>
<evidence type="ECO:0000256" key="7">
    <source>
        <dbReference type="SAM" id="Phobius"/>
    </source>
</evidence>
<dbReference type="SMART" id="SM00387">
    <property type="entry name" value="HATPase_c"/>
    <property type="match status" value="1"/>
</dbReference>
<keyword evidence="7" id="KW-0812">Transmembrane</keyword>
<dbReference type="OrthoDB" id="9776552at2"/>
<evidence type="ECO:0000313" key="9">
    <source>
        <dbReference type="EMBL" id="EFM08894.1"/>
    </source>
</evidence>
<dbReference type="Proteomes" id="UP000005387">
    <property type="component" value="Unassembled WGS sequence"/>
</dbReference>
<dbReference type="EMBL" id="AEDD01000013">
    <property type="protein sequence ID" value="EFM08894.1"/>
    <property type="molecule type" value="Genomic_DNA"/>
</dbReference>
<dbReference type="InterPro" id="IPR050640">
    <property type="entry name" value="Bact_2-comp_sensor_kinase"/>
</dbReference>
<evidence type="ECO:0000256" key="6">
    <source>
        <dbReference type="ARBA" id="ARBA00023136"/>
    </source>
</evidence>
<dbReference type="Pfam" id="PF02518">
    <property type="entry name" value="HATPase_c"/>
    <property type="match status" value="1"/>
</dbReference>
<dbReference type="AlphaFoldDB" id="E0IFB8"/>
<dbReference type="GO" id="GO:0000155">
    <property type="term" value="F:phosphorelay sensor kinase activity"/>
    <property type="evidence" value="ECO:0007669"/>
    <property type="project" value="InterPro"/>
</dbReference>
<comment type="subcellular location">
    <subcellularLocation>
        <location evidence="1">Cell membrane</location>
        <topology evidence="1">Multi-pass membrane protein</topology>
    </subcellularLocation>
</comment>
<evidence type="ECO:0000256" key="4">
    <source>
        <dbReference type="ARBA" id="ARBA00022679"/>
    </source>
</evidence>
<keyword evidence="6 7" id="KW-0472">Membrane</keyword>
<keyword evidence="2" id="KW-1003">Cell membrane</keyword>
<dbReference type="SUPFAM" id="SSF158472">
    <property type="entry name" value="HAMP domain-like"/>
    <property type="match status" value="1"/>
</dbReference>
<dbReference type="Pfam" id="PF00672">
    <property type="entry name" value="HAMP"/>
    <property type="match status" value="1"/>
</dbReference>
<reference evidence="9 10" key="1">
    <citation type="submission" date="2010-07" db="EMBL/GenBank/DDBJ databases">
        <title>The draft genome of Paenibacillus curdlanolyticus YK9.</title>
        <authorList>
            <consortium name="US DOE Joint Genome Institute (JGI-PGF)"/>
            <person name="Lucas S."/>
            <person name="Copeland A."/>
            <person name="Lapidus A."/>
            <person name="Cheng J.-F."/>
            <person name="Bruce D."/>
            <person name="Goodwin L."/>
            <person name="Pitluck S."/>
            <person name="Land M.L."/>
            <person name="Hauser L."/>
            <person name="Chang Y.-J."/>
            <person name="Jeffries C."/>
            <person name="Anderson I.J."/>
            <person name="Johnson E."/>
            <person name="Loganathan U."/>
            <person name="Mulhopadhyay B."/>
            <person name="Kyrpides N."/>
            <person name="Woyke T.J."/>
        </authorList>
    </citation>
    <scope>NUCLEOTIDE SEQUENCE [LARGE SCALE GENOMIC DNA]</scope>
    <source>
        <strain evidence="9 10">YK9</strain>
    </source>
</reference>
<dbReference type="RefSeq" id="WP_006040342.1">
    <property type="nucleotide sequence ID" value="NZ_AEDD01000013.1"/>
</dbReference>
<dbReference type="InterPro" id="IPR036890">
    <property type="entry name" value="HATPase_C_sf"/>
</dbReference>
<dbReference type="Gene3D" id="3.30.565.10">
    <property type="entry name" value="Histidine kinase-like ATPase, C-terminal domain"/>
    <property type="match status" value="1"/>
</dbReference>
<dbReference type="SMART" id="SM00304">
    <property type="entry name" value="HAMP"/>
    <property type="match status" value="1"/>
</dbReference>
<proteinExistence type="predicted"/>
<keyword evidence="4" id="KW-0808">Transferase</keyword>
<dbReference type="InterPro" id="IPR010559">
    <property type="entry name" value="Sig_transdc_His_kin_internal"/>
</dbReference>
<evidence type="ECO:0000256" key="1">
    <source>
        <dbReference type="ARBA" id="ARBA00004651"/>
    </source>
</evidence>
<feature type="domain" description="HAMP" evidence="8">
    <location>
        <begin position="306"/>
        <end position="358"/>
    </location>
</feature>
<evidence type="ECO:0000256" key="2">
    <source>
        <dbReference type="ARBA" id="ARBA00022475"/>
    </source>
</evidence>
<evidence type="ECO:0000256" key="3">
    <source>
        <dbReference type="ARBA" id="ARBA00022553"/>
    </source>
</evidence>
<dbReference type="CDD" id="cd06225">
    <property type="entry name" value="HAMP"/>
    <property type="match status" value="1"/>
</dbReference>
<sequence length="586" mass="67066">MIAKLRMRLNMNNIRFRNKMLIMYMLSVFIPVVMTNVIFYSITADNIRHQKKHDISLAVKQIRDDFQDQINAAAGISTVLYNDTLLWQYVRQPYDSLADYVEMYNSYISLMLEKYSPLYKTIQSITIYTTNDTIIYGGRVQPITDHIKQQGWYGRVIEASPSAVAIEKIESDLPGKPDTLSLFRRISGGEEGDNQPILLRLDFHPDLMEDVFRNVSLNGTLYLLQNDHLLYSTDSAATEAAISKPARGTLVFKESFPASYLMNWEVVGVFKEETVLADVRRSRQFVLYFAMLNLLVPTLIIILFNRSLNTRLIRILKQMKRVKNQTFEPIVEPETRDEIGQLTQAFNQMTLQIRRLINDVYVADIQKKELELKRNQAQLNALQSQINPHFLFNALETIRMRSLIKQENETAHIISNMAKIFRKSLTWGRDWVTVKEEIDLVVCFLEIQKYRFEDKLHYSIDVDPSVEQALIPKMTLQPLVENASIHGIEAVKRSGLINVSIQRTGDGLVCKVTDNGGGIEPDKLQALNDNLTQSEEMGEHVGIANVYYRLKLFYGDAVDFRLSSEPGVGTCVSIIVRESDGQAAVT</sequence>
<keyword evidence="7" id="KW-1133">Transmembrane helix</keyword>
<dbReference type="PROSITE" id="PS50885">
    <property type="entry name" value="HAMP"/>
    <property type="match status" value="1"/>
</dbReference>
<evidence type="ECO:0000259" key="8">
    <source>
        <dbReference type="PROSITE" id="PS50885"/>
    </source>
</evidence>
<dbReference type="Gene3D" id="6.10.340.10">
    <property type="match status" value="1"/>
</dbReference>
<gene>
    <name evidence="9" type="ORF">PaecuDRAFT_4359</name>
</gene>
<evidence type="ECO:0000313" key="10">
    <source>
        <dbReference type="Proteomes" id="UP000005387"/>
    </source>
</evidence>
<dbReference type="InterPro" id="IPR003660">
    <property type="entry name" value="HAMP_dom"/>
</dbReference>